<dbReference type="Pfam" id="PF07727">
    <property type="entry name" value="RVT_2"/>
    <property type="match status" value="1"/>
</dbReference>
<dbReference type="Proteomes" id="UP000765509">
    <property type="component" value="Unassembled WGS sequence"/>
</dbReference>
<keyword evidence="3" id="KW-1185">Reference proteome</keyword>
<sequence>MPVFVWKPQGKFLKLKKALYGKKQAEKCRWQNLTKMLVGIAFHPIKEDLSTYMYASYVSKELLFIHFNYGELSLSSKELLIRISNELNRDLKIKGDEGIHGLVGLKIMKSPNGINILHPELINKLITLSPRDIIAKSPLSHN</sequence>
<evidence type="ECO:0000259" key="1">
    <source>
        <dbReference type="Pfam" id="PF07727"/>
    </source>
</evidence>
<dbReference type="InterPro" id="IPR013103">
    <property type="entry name" value="RVT_2"/>
</dbReference>
<organism evidence="2 3">
    <name type="scientific">Austropuccinia psidii MF-1</name>
    <dbReference type="NCBI Taxonomy" id="1389203"/>
    <lineage>
        <taxon>Eukaryota</taxon>
        <taxon>Fungi</taxon>
        <taxon>Dikarya</taxon>
        <taxon>Basidiomycota</taxon>
        <taxon>Pucciniomycotina</taxon>
        <taxon>Pucciniomycetes</taxon>
        <taxon>Pucciniales</taxon>
        <taxon>Sphaerophragmiaceae</taxon>
        <taxon>Austropuccinia</taxon>
    </lineage>
</organism>
<proteinExistence type="predicted"/>
<name>A0A9Q3FNW6_9BASI</name>
<reference evidence="2" key="1">
    <citation type="submission" date="2021-03" db="EMBL/GenBank/DDBJ databases">
        <title>Draft genome sequence of rust myrtle Austropuccinia psidii MF-1, a brazilian biotype.</title>
        <authorList>
            <person name="Quecine M.C."/>
            <person name="Pachon D.M.R."/>
            <person name="Bonatelli M.L."/>
            <person name="Correr F.H."/>
            <person name="Franceschini L.M."/>
            <person name="Leite T.F."/>
            <person name="Margarido G.R.A."/>
            <person name="Almeida C.A."/>
            <person name="Ferrarezi J.A."/>
            <person name="Labate C.A."/>
        </authorList>
    </citation>
    <scope>NUCLEOTIDE SEQUENCE</scope>
    <source>
        <strain evidence="2">MF-1</strain>
    </source>
</reference>
<protein>
    <recommendedName>
        <fullName evidence="1">Reverse transcriptase Ty1/copia-type domain-containing protein</fullName>
    </recommendedName>
</protein>
<gene>
    <name evidence="2" type="ORF">O181_082014</name>
</gene>
<evidence type="ECO:0000313" key="3">
    <source>
        <dbReference type="Proteomes" id="UP000765509"/>
    </source>
</evidence>
<comment type="caution">
    <text evidence="2">The sequence shown here is derived from an EMBL/GenBank/DDBJ whole genome shotgun (WGS) entry which is preliminary data.</text>
</comment>
<dbReference type="EMBL" id="AVOT02047025">
    <property type="protein sequence ID" value="MBW0542299.1"/>
    <property type="molecule type" value="Genomic_DNA"/>
</dbReference>
<dbReference type="AlphaFoldDB" id="A0A9Q3FNW6"/>
<evidence type="ECO:0000313" key="2">
    <source>
        <dbReference type="EMBL" id="MBW0542299.1"/>
    </source>
</evidence>
<accession>A0A9Q3FNW6</accession>
<dbReference type="OrthoDB" id="7691805at2759"/>
<feature type="domain" description="Reverse transcriptase Ty1/copia-type" evidence="1">
    <location>
        <begin position="9"/>
        <end position="126"/>
    </location>
</feature>